<protein>
    <recommendedName>
        <fullName evidence="2">MULE transposase domain-containing protein</fullName>
    </recommendedName>
</protein>
<keyword evidence="4" id="KW-1185">Reference proteome</keyword>
<feature type="region of interest" description="Disordered" evidence="1">
    <location>
        <begin position="630"/>
        <end position="671"/>
    </location>
</feature>
<dbReference type="InterPro" id="IPR018289">
    <property type="entry name" value="MULE_transposase_dom"/>
</dbReference>
<feature type="domain" description="MULE transposase" evidence="2">
    <location>
        <begin position="297"/>
        <end position="378"/>
    </location>
</feature>
<feature type="compositionally biased region" description="Polar residues" evidence="1">
    <location>
        <begin position="659"/>
        <end position="671"/>
    </location>
</feature>
<dbReference type="PANTHER" id="PTHR31973">
    <property type="entry name" value="POLYPROTEIN, PUTATIVE-RELATED"/>
    <property type="match status" value="1"/>
</dbReference>
<proteinExistence type="predicted"/>
<accession>A0A9R1V1Q2</accession>
<sequence length="671" mass="78415">MASLEEEWNDPFAALNEPFTRLNEMDFELHGIYMDHEPEDEFVSTLDKCKDNFLNVLLNDANLRNASISDEIRARVYHENDWESDKDDEEEVQPKYRVHDPNIKWDKMEPKPGDIFESTEQLKFCSANYVVSHGYQIDFAKCDSVRIVAKYGKRNEDNQCPFRLHVAWMYKERKGRYKYERIHKCSRSFTFGFIVSPEWIGRHYMTEIANKPKLKLREMISDIKRTFRCDVSIGQCKREKNGQKRKLTEHYARIWDYSYELLRSNPESTCKVSVVNNPDGKSYFHIFYICFKALCNGCFLKAEVKGELLTAIGRDANNQVYPIAWAVTWFLELIHDDLMLDGGRGLVIISDQHNGLLEAVKDILPHVEHKQCARHIYVNFKKAYTGLEFKRLFRALAISCVKGDFKKHMGEIKKLSHGAYEYLMSKQPRTWCKAFFTLGFVCEAVENGISDCFNSIIIEARKKPLITMLEEIRIYIMDRFAHITEKCNKSKSNVCPNVLKKMNLFGKYMRPRLAHACFRIFLESLVFMQMLPLTISIRKLIYINECFSKVKFIECYRSNIMPVNGSNLWEQTPFQKPLPPIARRMPGRPVTKRRRNSSEKETKFATARVKVSRTVRCGNCFEFGYNKQSCTSETKPRVTHAPKKIGSPRKNQEEHESATTETPINQNMDPN</sequence>
<gene>
    <name evidence="3" type="ORF">LSAT_V11C700363280</name>
</gene>
<evidence type="ECO:0000313" key="3">
    <source>
        <dbReference type="EMBL" id="KAJ0196977.1"/>
    </source>
</evidence>
<evidence type="ECO:0000259" key="2">
    <source>
        <dbReference type="Pfam" id="PF10551"/>
    </source>
</evidence>
<feature type="compositionally biased region" description="Basic residues" evidence="1">
    <location>
        <begin position="637"/>
        <end position="647"/>
    </location>
</feature>
<name>A0A9R1V1Q2_LACSA</name>
<evidence type="ECO:0000256" key="1">
    <source>
        <dbReference type="SAM" id="MobiDB-lite"/>
    </source>
</evidence>
<dbReference type="Pfam" id="PF10551">
    <property type="entry name" value="MULE"/>
    <property type="match status" value="1"/>
</dbReference>
<reference evidence="3 4" key="1">
    <citation type="journal article" date="2017" name="Nat. Commun.">
        <title>Genome assembly with in vitro proximity ligation data and whole-genome triplication in lettuce.</title>
        <authorList>
            <person name="Reyes-Chin-Wo S."/>
            <person name="Wang Z."/>
            <person name="Yang X."/>
            <person name="Kozik A."/>
            <person name="Arikit S."/>
            <person name="Song C."/>
            <person name="Xia L."/>
            <person name="Froenicke L."/>
            <person name="Lavelle D.O."/>
            <person name="Truco M.J."/>
            <person name="Xia R."/>
            <person name="Zhu S."/>
            <person name="Xu C."/>
            <person name="Xu H."/>
            <person name="Xu X."/>
            <person name="Cox K."/>
            <person name="Korf I."/>
            <person name="Meyers B.C."/>
            <person name="Michelmore R.W."/>
        </authorList>
    </citation>
    <scope>NUCLEOTIDE SEQUENCE [LARGE SCALE GENOMIC DNA]</scope>
    <source>
        <strain evidence="4">cv. Salinas</strain>
        <tissue evidence="3">Seedlings</tissue>
    </source>
</reference>
<dbReference type="Proteomes" id="UP000235145">
    <property type="component" value="Unassembled WGS sequence"/>
</dbReference>
<dbReference type="PANTHER" id="PTHR31973:SF187">
    <property type="entry name" value="MUTATOR TRANSPOSASE MUDRA PROTEIN"/>
    <property type="match status" value="1"/>
</dbReference>
<comment type="caution">
    <text evidence="3">The sequence shown here is derived from an EMBL/GenBank/DDBJ whole genome shotgun (WGS) entry which is preliminary data.</text>
</comment>
<organism evidence="3 4">
    <name type="scientific">Lactuca sativa</name>
    <name type="common">Garden lettuce</name>
    <dbReference type="NCBI Taxonomy" id="4236"/>
    <lineage>
        <taxon>Eukaryota</taxon>
        <taxon>Viridiplantae</taxon>
        <taxon>Streptophyta</taxon>
        <taxon>Embryophyta</taxon>
        <taxon>Tracheophyta</taxon>
        <taxon>Spermatophyta</taxon>
        <taxon>Magnoliopsida</taxon>
        <taxon>eudicotyledons</taxon>
        <taxon>Gunneridae</taxon>
        <taxon>Pentapetalae</taxon>
        <taxon>asterids</taxon>
        <taxon>campanulids</taxon>
        <taxon>Asterales</taxon>
        <taxon>Asteraceae</taxon>
        <taxon>Cichorioideae</taxon>
        <taxon>Cichorieae</taxon>
        <taxon>Lactucinae</taxon>
        <taxon>Lactuca</taxon>
    </lineage>
</organism>
<evidence type="ECO:0000313" key="4">
    <source>
        <dbReference type="Proteomes" id="UP000235145"/>
    </source>
</evidence>
<dbReference type="AlphaFoldDB" id="A0A9R1V1Q2"/>
<dbReference type="EMBL" id="NBSK02000007">
    <property type="protein sequence ID" value="KAJ0196977.1"/>
    <property type="molecule type" value="Genomic_DNA"/>
</dbReference>